<evidence type="ECO:0000256" key="4">
    <source>
        <dbReference type="ARBA" id="ARBA00022723"/>
    </source>
</evidence>
<reference evidence="15" key="1">
    <citation type="submission" date="2017-02" db="EMBL/GenBank/DDBJ databases">
        <title>Complete genome sequence of Geobacillus thermodenitrificans T12, a potential host for biotechnological applications.</title>
        <authorList>
            <person name="Daas M.J.A."/>
            <person name="Vriesendorp B."/>
            <person name="van de Weijer A.H.P."/>
            <person name="van der Oost J."/>
            <person name="van Kranenburg R."/>
        </authorList>
    </citation>
    <scope>NUCLEOTIDE SEQUENCE</scope>
    <source>
        <strain evidence="15">T12</strain>
    </source>
</reference>
<comment type="function">
    <text evidence="13">CRISPR (clustered regularly interspaced short palindromic repeat) is an adaptive immune system that provides protection against mobile genetic elements (viruses, transposable elements and conjugative plasmids). CRISPR clusters contain spacers, sequences complementary to antecedent mobile elements, and target invading nucleic acids. CRISPR clusters are transcribed and processed into CRISPR RNA (crRNA). In type II CRISPR systems correct processing of pre-crRNA requires a trans-encoded small RNA (tracrRNA), endogenous ribonuclease 3 (rnc) and this protein. The tracrRNA serves as a guide for ribonuclease 3-aided processing of pre-crRNA. Subsequently Cas9/crRNA/tracrRNA endonucleolytically cleaves linear or circular dsDNA target complementary to the spacer; Cas9 is inactive in the absence of the 2 guide RNAs (gRNA). Cas9 recognizes the protospacer adjacent motif (PAM) in the CRISPR repeat sequences to help distinguish self versus nonself, as targets within the bacterial CRISPR locus do not have PAMs. PAM recognition is also required for catalytic activity.</text>
</comment>
<comment type="subunit">
    <text evidence="12 13">Monomer. Binds crRNA and tracrRNA.</text>
</comment>
<feature type="domain" description="HNH Cas9-type" evidence="14">
    <location>
        <begin position="508"/>
        <end position="663"/>
    </location>
</feature>
<feature type="binding site" evidence="13">
    <location>
        <position position="8"/>
    </location>
    <ligand>
        <name>Mg(2+)</name>
        <dbReference type="ChEBI" id="CHEBI:18420"/>
        <label>2</label>
    </ligand>
</feature>
<keyword evidence="9 13" id="KW-0051">Antiviral defense</keyword>
<evidence type="ECO:0000256" key="9">
    <source>
        <dbReference type="ARBA" id="ARBA00023118"/>
    </source>
</evidence>
<evidence type="ECO:0000256" key="2">
    <source>
        <dbReference type="ARBA" id="ARBA00005244"/>
    </source>
</evidence>
<evidence type="ECO:0000256" key="6">
    <source>
        <dbReference type="ARBA" id="ARBA00022801"/>
    </source>
</evidence>
<dbReference type="Pfam" id="PF18470">
    <property type="entry name" value="Cas9_a"/>
    <property type="match status" value="1"/>
</dbReference>
<dbReference type="GO" id="GO:0003677">
    <property type="term" value="F:DNA binding"/>
    <property type="evidence" value="ECO:0007669"/>
    <property type="project" value="UniProtKB-UniRule"/>
</dbReference>
<dbReference type="Pfam" id="PF13395">
    <property type="entry name" value="HNH_4"/>
    <property type="match status" value="1"/>
</dbReference>
<dbReference type="HAMAP" id="MF_01480">
    <property type="entry name" value="Cas9"/>
    <property type="match status" value="1"/>
</dbReference>
<dbReference type="Gene3D" id="3.30.420.10">
    <property type="entry name" value="Ribonuclease H-like superfamily/Ribonuclease H"/>
    <property type="match status" value="3"/>
</dbReference>
<dbReference type="InterPro" id="IPR036397">
    <property type="entry name" value="RNaseH_sf"/>
</dbReference>
<keyword evidence="7 13" id="KW-0460">Magnesium</keyword>
<feature type="binding site" evidence="13">
    <location>
        <position position="504"/>
    </location>
    <ligand>
        <name>Mg(2+)</name>
        <dbReference type="ChEBI" id="CHEBI:18420"/>
        <label>2</label>
    </ligand>
</feature>
<feature type="binding site" evidence="13">
    <location>
        <position position="720"/>
    </location>
    <ligand>
        <name>Mg(2+)</name>
        <dbReference type="ChEBI" id="CHEBI:18420"/>
        <label>2</label>
    </ligand>
</feature>
<comment type="similarity">
    <text evidence="2">Belongs to the CRISPR-associated protein Cas9 family. Subtype II-A subfamily.</text>
</comment>
<feature type="binding site" evidence="13">
    <location>
        <position position="500"/>
    </location>
    <ligand>
        <name>Mg(2+)</name>
        <dbReference type="ChEBI" id="CHEBI:18420"/>
        <label>1</label>
    </ligand>
</feature>
<evidence type="ECO:0000256" key="11">
    <source>
        <dbReference type="ARBA" id="ARBA00023211"/>
    </source>
</evidence>
<evidence type="ECO:0000256" key="12">
    <source>
        <dbReference type="ARBA" id="ARBA00046380"/>
    </source>
</evidence>
<dbReference type="EC" id="3.1.-.-" evidence="13"/>
<dbReference type="GO" id="GO:0004519">
    <property type="term" value="F:endonuclease activity"/>
    <property type="evidence" value="ECO:0007669"/>
    <property type="project" value="UniProtKB-UniRule"/>
</dbReference>
<dbReference type="EMBL" id="CP020030">
    <property type="protein sequence ID" value="ARP41326.1"/>
    <property type="molecule type" value="Genomic_DNA"/>
</dbReference>
<gene>
    <name evidence="15" type="primary">cas9-2</name>
    <name evidence="13" type="synonym">cas9</name>
    <name evidence="15" type="ORF">GTHT12_03401</name>
</gene>
<dbReference type="InterPro" id="IPR028629">
    <property type="entry name" value="Cas9"/>
</dbReference>
<dbReference type="GO" id="GO:0016787">
    <property type="term" value="F:hydrolase activity"/>
    <property type="evidence" value="ECO:0007669"/>
    <property type="project" value="UniProtKB-KW"/>
</dbReference>
<keyword evidence="8 13" id="KW-0694">RNA-binding</keyword>
<comment type="cofactor">
    <cofactor evidence="1 13">
        <name>Mg(2+)</name>
        <dbReference type="ChEBI" id="CHEBI:18420"/>
    </cofactor>
</comment>
<organism evidence="15">
    <name type="scientific">Geobacillus thermodenitrificans</name>
    <dbReference type="NCBI Taxonomy" id="33940"/>
    <lineage>
        <taxon>Bacteria</taxon>
        <taxon>Bacillati</taxon>
        <taxon>Bacillota</taxon>
        <taxon>Bacilli</taxon>
        <taxon>Bacillales</taxon>
        <taxon>Anoxybacillaceae</taxon>
        <taxon>Geobacillus</taxon>
    </lineage>
</organism>
<keyword evidence="11" id="KW-0464">Manganese</keyword>
<evidence type="ECO:0000256" key="7">
    <source>
        <dbReference type="ARBA" id="ARBA00022842"/>
    </source>
</evidence>
<dbReference type="GO" id="GO:0003723">
    <property type="term" value="F:RNA binding"/>
    <property type="evidence" value="ECO:0007669"/>
    <property type="project" value="UniProtKB-UniRule"/>
</dbReference>
<evidence type="ECO:0000256" key="10">
    <source>
        <dbReference type="ARBA" id="ARBA00023125"/>
    </source>
</evidence>
<keyword evidence="3 13" id="KW-0540">Nuclease</keyword>
<dbReference type="AlphaFoldDB" id="A0ABF7SXC9"/>
<dbReference type="InterPro" id="IPR033114">
    <property type="entry name" value="HNH_CAS9"/>
</dbReference>
<evidence type="ECO:0000256" key="3">
    <source>
        <dbReference type="ARBA" id="ARBA00022722"/>
    </source>
</evidence>
<dbReference type="GO" id="GO:0051607">
    <property type="term" value="P:defense response to virus"/>
    <property type="evidence" value="ECO:0007669"/>
    <property type="project" value="UniProtKB-UniRule"/>
</dbReference>
<proteinExistence type="inferred from homology"/>
<dbReference type="GO" id="GO:0043571">
    <property type="term" value="P:maintenance of CRISPR repeat elements"/>
    <property type="evidence" value="ECO:0007669"/>
    <property type="project" value="UniProtKB-UniRule"/>
</dbReference>
<evidence type="ECO:0000256" key="1">
    <source>
        <dbReference type="ARBA" id="ARBA00001946"/>
    </source>
</evidence>
<dbReference type="GO" id="GO:0046872">
    <property type="term" value="F:metal ion binding"/>
    <property type="evidence" value="ECO:0007669"/>
    <property type="project" value="UniProtKB-UniRule"/>
</dbReference>
<dbReference type="Pfam" id="PF18541">
    <property type="entry name" value="RuvC_III"/>
    <property type="match status" value="1"/>
</dbReference>
<dbReference type="PROSITE" id="PS51749">
    <property type="entry name" value="HNH_CAS9"/>
    <property type="match status" value="1"/>
</dbReference>
<evidence type="ECO:0000313" key="15">
    <source>
        <dbReference type="EMBL" id="ARP41326.1"/>
    </source>
</evidence>
<feature type="active site" description="For RuvC-like nuclease domain" evidence="13">
    <location>
        <position position="8"/>
    </location>
</feature>
<comment type="domain">
    <text evidence="13">Has 2 endonuclease domains. The discontinuous RuvC-like domain cleaves the target DNA noncomplementary to crRNA while the HNH nuclease domain cleaves the target DNA complementary to crRNA.</text>
</comment>
<keyword evidence="5 13" id="KW-0255">Endonuclease</keyword>
<dbReference type="InterPro" id="IPR041383">
    <property type="entry name" value="RuvC_III"/>
</dbReference>
<accession>A0ABF7SXC9</accession>
<keyword evidence="10 13" id="KW-0238">DNA-binding</keyword>
<evidence type="ECO:0000259" key="14">
    <source>
        <dbReference type="PROSITE" id="PS51749"/>
    </source>
</evidence>
<keyword evidence="6 13" id="KW-0378">Hydrolase</keyword>
<dbReference type="NCBIfam" id="TIGR01865">
    <property type="entry name" value="cas_Csn1"/>
    <property type="match status" value="1"/>
</dbReference>
<dbReference type="InterPro" id="IPR040619">
    <property type="entry name" value="Cas9_alpha-helical_lobe"/>
</dbReference>
<feature type="active site" description="Proton acceptor for HNH nuclease domain" evidence="13">
    <location>
        <position position="582"/>
    </location>
</feature>
<evidence type="ECO:0000256" key="5">
    <source>
        <dbReference type="ARBA" id="ARBA00022759"/>
    </source>
</evidence>
<sequence length="1082" mass="126343">MKYKIGLDIGITSIGWAVINLDIPRIEDLGVRIFDRAENPKTGESLALPRRLARSARRRLRRRKHRLERIRRLFVREGILTKEELNKLFEKKHEIDVWQLRVEALDRKLNNDELARILLHLAKRRGFRSNRKSERTNKENSTMLKHIEENQSILSSYRTVAEMVVKDPKFSLHKRNKEDNYTNTVARDDLEREIKLIFAKQREYGNIVCTEAFEHEYISIWASQRPFASKDDIEKKVGFCTFEPKEKRAPKATYTFQSFTVWEHINKLRLVSPGGIRALTDDERRLIYKQAFHKNKITFHDVRTLLNLPDDTRFKGLLYDRNTTLKENEKVRFLELGAYHKIRKAIDSVYGKGAAKSFRPIDFDTFGYALTMFKDDTDIRSYLRNEYEQNGKRMENLADKVYDEELIEELLNLSFSKFGHLSLKALRNILPYMEQGEVYSTACERAGYTFTGPKKKQKTVLLPNIPPIANPVVMRALTQARKVVNAIIKKYGSPVSIHIELARELSQSFDERRKMQKEQEGNRKKNETAIRQLVEYGLTLNPTGLDIVKFKLWSEQNGKCAYSLQPIEIERLLEPGYTEVDHVIPYSRSLDDSYTNKVLVLTKENREKGNRTPAEYLGLGSERWQQFETFVLTNKQFSKKKRDRLLRLHYDENEENEFKNRNLNDTRYISRFLANFIREHLKFADSDDKQKVYTVNGRITAHLRSRWNFNKNREESNLHHAVDAAIVACTTPSDIARVTAFYQRREQNKELSKKTDPQFPQPWPHFADELQARLSKNPKESIKALNLGNYDNEKLESLQPVFVSRMPKRSITGAAHQETLRRYIGIDERSGKIQTVVKKKLSEIQLDKTGHFPMYGKESDPRTYEAIRQRLLEHNNDPKKAFQEPLYKPKKNGELGPIIRTIKIIDTTNQVIPLNDGKTVAYNSNIVRVDVFEKDGKYYCVPIYTIDMMKGILPNKAIEPNKPYSEWKEMTEDYTFRFSLYPNDLIRIEFPREKTIKTAVGEEIKIKDLFAYYQTIDSSNGGLSLVSHDNNFSLRSIGSRTLKRFEKYQVDVLGNIYKVRGEKRVGVASSSHSKAGETIRPL</sequence>
<evidence type="ECO:0000256" key="13">
    <source>
        <dbReference type="HAMAP-Rule" id="MF_01480"/>
    </source>
</evidence>
<keyword evidence="4 13" id="KW-0479">Metal-binding</keyword>
<feature type="binding site" evidence="13">
    <location>
        <position position="504"/>
    </location>
    <ligand>
        <name>Mg(2+)</name>
        <dbReference type="ChEBI" id="CHEBI:18420"/>
        <label>1</label>
    </ligand>
</feature>
<dbReference type="InterPro" id="IPR003615">
    <property type="entry name" value="HNH_nuc"/>
</dbReference>
<comment type="similarity">
    <text evidence="13">Belongs to the CRISPR-associated Cas9 family.</text>
</comment>
<protein>
    <recommendedName>
        <fullName evidence="13">CRISPR-associated endonuclease Cas9</fullName>
        <ecNumber evidence="13">3.1.-.-</ecNumber>
    </recommendedName>
</protein>
<name>A0ABF7SXC9_GEOTD</name>
<evidence type="ECO:0000256" key="8">
    <source>
        <dbReference type="ARBA" id="ARBA00022884"/>
    </source>
</evidence>
<feature type="binding site" evidence="13">
    <location>
        <position position="8"/>
    </location>
    <ligand>
        <name>Mg(2+)</name>
        <dbReference type="ChEBI" id="CHEBI:18420"/>
        <label>1</label>
    </ligand>
</feature>
<dbReference type="RefSeq" id="WP_087959824.1">
    <property type="nucleotide sequence ID" value="NZ_CP020030.1"/>
</dbReference>